<keyword evidence="1" id="KW-0472">Membrane</keyword>
<evidence type="ECO:0000313" key="3">
    <source>
        <dbReference type="WBParaSite" id="Minc3s00341g10582"/>
    </source>
</evidence>
<organism evidence="2 3">
    <name type="scientific">Meloidogyne incognita</name>
    <name type="common">Southern root-knot nematode worm</name>
    <name type="synonym">Oxyuris incognita</name>
    <dbReference type="NCBI Taxonomy" id="6306"/>
    <lineage>
        <taxon>Eukaryota</taxon>
        <taxon>Metazoa</taxon>
        <taxon>Ecdysozoa</taxon>
        <taxon>Nematoda</taxon>
        <taxon>Chromadorea</taxon>
        <taxon>Rhabditida</taxon>
        <taxon>Tylenchina</taxon>
        <taxon>Tylenchomorpha</taxon>
        <taxon>Tylenchoidea</taxon>
        <taxon>Meloidogynidae</taxon>
        <taxon>Meloidogyninae</taxon>
        <taxon>Meloidogyne</taxon>
        <taxon>Meloidogyne incognita group</taxon>
    </lineage>
</organism>
<evidence type="ECO:0000256" key="1">
    <source>
        <dbReference type="SAM" id="Phobius"/>
    </source>
</evidence>
<dbReference type="WBParaSite" id="Minc3s00341g10582">
    <property type="protein sequence ID" value="Minc3s00341g10582"/>
    <property type="gene ID" value="Minc3s00341g10582"/>
</dbReference>
<accession>A0A914L9E5</accession>
<reference evidence="3" key="1">
    <citation type="submission" date="2022-11" db="UniProtKB">
        <authorList>
            <consortium name="WormBaseParasite"/>
        </authorList>
    </citation>
    <scope>IDENTIFICATION</scope>
</reference>
<sequence length="201" mass="24237">MITATNLIFQLTLFCCLSSLFLICDDLFLKDLEEFNFCQNLPHSNYLSTEDLRNACNRRNQWLRDKNEGTNSNNKLSKQPTASQKAYFEWLESTRKNLKKKIILPEFETENFVKRSKRRDQLLPSFTLKEEEESERYLREDQRKYRRGKKFIRKEYRMVGIFFNWLELGFIWIPSGALKIVSYKRNIFNRGYLLETLRPCN</sequence>
<dbReference type="AlphaFoldDB" id="A0A914L9E5"/>
<keyword evidence="2" id="KW-1185">Reference proteome</keyword>
<proteinExistence type="predicted"/>
<keyword evidence="1" id="KW-0812">Transmembrane</keyword>
<protein>
    <submittedName>
        <fullName evidence="3">Uncharacterized protein</fullName>
    </submittedName>
</protein>
<name>A0A914L9E5_MELIC</name>
<keyword evidence="1" id="KW-1133">Transmembrane helix</keyword>
<evidence type="ECO:0000313" key="2">
    <source>
        <dbReference type="Proteomes" id="UP000887563"/>
    </source>
</evidence>
<feature type="transmembrane region" description="Helical" evidence="1">
    <location>
        <begin position="156"/>
        <end position="173"/>
    </location>
</feature>
<feature type="transmembrane region" description="Helical" evidence="1">
    <location>
        <begin position="6"/>
        <end position="24"/>
    </location>
</feature>
<dbReference type="Proteomes" id="UP000887563">
    <property type="component" value="Unplaced"/>
</dbReference>